<evidence type="ECO:0000313" key="2">
    <source>
        <dbReference type="Proteomes" id="UP000708208"/>
    </source>
</evidence>
<dbReference type="Proteomes" id="UP000708208">
    <property type="component" value="Unassembled WGS sequence"/>
</dbReference>
<proteinExistence type="predicted"/>
<protein>
    <submittedName>
        <fullName evidence="1">Uncharacterized protein</fullName>
    </submittedName>
</protein>
<comment type="caution">
    <text evidence="1">The sequence shown here is derived from an EMBL/GenBank/DDBJ whole genome shotgun (WGS) entry which is preliminary data.</text>
</comment>
<sequence length="147" mass="16784">NKPTWKYAIYHGKTIDEIVQKNNPIKVSAFPVFLKNLEACEDYFVDVAIIENDGVGPLTEKPYLVKTGMDLTAPPKRLHIRDPQDKLDDVKVTVAWESPCPVMDKKIGYNITLRDIRLNNEFGLSNVSYSDASHLEQRIDIQYGGRY</sequence>
<feature type="non-terminal residue" evidence="1">
    <location>
        <position position="147"/>
    </location>
</feature>
<name>A0A8J2PT70_9HEXA</name>
<dbReference type="AlphaFoldDB" id="A0A8J2PT70"/>
<reference evidence="1" key="1">
    <citation type="submission" date="2021-06" db="EMBL/GenBank/DDBJ databases">
        <authorList>
            <person name="Hodson N. C."/>
            <person name="Mongue J. A."/>
            <person name="Jaron S. K."/>
        </authorList>
    </citation>
    <scope>NUCLEOTIDE SEQUENCE</scope>
</reference>
<feature type="non-terminal residue" evidence="1">
    <location>
        <position position="1"/>
    </location>
</feature>
<keyword evidence="2" id="KW-1185">Reference proteome</keyword>
<gene>
    <name evidence="1" type="ORF">AFUS01_LOCUS32185</name>
</gene>
<dbReference type="EMBL" id="CAJVCH010524070">
    <property type="protein sequence ID" value="CAG7821880.1"/>
    <property type="molecule type" value="Genomic_DNA"/>
</dbReference>
<evidence type="ECO:0000313" key="1">
    <source>
        <dbReference type="EMBL" id="CAG7821880.1"/>
    </source>
</evidence>
<organism evidence="1 2">
    <name type="scientific">Allacma fusca</name>
    <dbReference type="NCBI Taxonomy" id="39272"/>
    <lineage>
        <taxon>Eukaryota</taxon>
        <taxon>Metazoa</taxon>
        <taxon>Ecdysozoa</taxon>
        <taxon>Arthropoda</taxon>
        <taxon>Hexapoda</taxon>
        <taxon>Collembola</taxon>
        <taxon>Symphypleona</taxon>
        <taxon>Sminthuridae</taxon>
        <taxon>Allacma</taxon>
    </lineage>
</organism>
<accession>A0A8J2PT70</accession>